<dbReference type="PANTHER" id="PTHR46729:SF1">
    <property type="entry name" value="LEUKOCYTE RECEPTOR CLUSTER MEMBER 9"/>
    <property type="match status" value="1"/>
</dbReference>
<dbReference type="OrthoDB" id="10263155at2759"/>
<dbReference type="InterPro" id="IPR016135">
    <property type="entry name" value="UBQ-conjugating_enzyme/RWD"/>
</dbReference>
<name>A0A2T7NTZ8_POMCA</name>
<feature type="region of interest" description="Disordered" evidence="1">
    <location>
        <begin position="82"/>
        <end position="107"/>
    </location>
</feature>
<feature type="region of interest" description="Disordered" evidence="1">
    <location>
        <begin position="210"/>
        <end position="250"/>
    </location>
</feature>
<dbReference type="STRING" id="400727.A0A2T7NTZ8"/>
<dbReference type="SUPFAM" id="SSF54495">
    <property type="entry name" value="UBC-like"/>
    <property type="match status" value="1"/>
</dbReference>
<feature type="compositionally biased region" description="Acidic residues" evidence="1">
    <location>
        <begin position="236"/>
        <end position="249"/>
    </location>
</feature>
<feature type="compositionally biased region" description="Low complexity" evidence="1">
    <location>
        <begin position="210"/>
        <end position="224"/>
    </location>
</feature>
<keyword evidence="4" id="KW-1185">Reference proteome</keyword>
<dbReference type="InterPro" id="IPR040459">
    <property type="entry name" value="MJ1316"/>
</dbReference>
<dbReference type="AlphaFoldDB" id="A0A2T7NTZ8"/>
<reference evidence="3 4" key="1">
    <citation type="submission" date="2018-04" db="EMBL/GenBank/DDBJ databases">
        <title>The genome of golden apple snail Pomacea canaliculata provides insight into stress tolerance and invasive adaptation.</title>
        <authorList>
            <person name="Liu C."/>
            <person name="Liu B."/>
            <person name="Ren Y."/>
            <person name="Zhang Y."/>
            <person name="Wang H."/>
            <person name="Li S."/>
            <person name="Jiang F."/>
            <person name="Yin L."/>
            <person name="Zhang G."/>
            <person name="Qian W."/>
            <person name="Fan W."/>
        </authorList>
    </citation>
    <scope>NUCLEOTIDE SEQUENCE [LARGE SCALE GENOMIC DNA]</scope>
    <source>
        <strain evidence="3">SZHN2017</strain>
        <tissue evidence="3">Muscle</tissue>
    </source>
</reference>
<gene>
    <name evidence="3" type="ORF">C0Q70_15133</name>
</gene>
<organism evidence="3 4">
    <name type="scientific">Pomacea canaliculata</name>
    <name type="common">Golden apple snail</name>
    <dbReference type="NCBI Taxonomy" id="400727"/>
    <lineage>
        <taxon>Eukaryota</taxon>
        <taxon>Metazoa</taxon>
        <taxon>Spiralia</taxon>
        <taxon>Lophotrochozoa</taxon>
        <taxon>Mollusca</taxon>
        <taxon>Gastropoda</taxon>
        <taxon>Caenogastropoda</taxon>
        <taxon>Architaenioglossa</taxon>
        <taxon>Ampullarioidea</taxon>
        <taxon>Ampullariidae</taxon>
        <taxon>Pomacea</taxon>
    </lineage>
</organism>
<dbReference type="Pfam" id="PF05773">
    <property type="entry name" value="RWD"/>
    <property type="match status" value="1"/>
</dbReference>
<evidence type="ECO:0000313" key="4">
    <source>
        <dbReference type="Proteomes" id="UP000245119"/>
    </source>
</evidence>
<feature type="domain" description="RWD" evidence="2">
    <location>
        <begin position="1"/>
        <end position="66"/>
    </location>
</feature>
<accession>A0A2T7NTZ8</accession>
<dbReference type="InterPro" id="IPR006575">
    <property type="entry name" value="RWD_dom"/>
</dbReference>
<dbReference type="Gene3D" id="3.90.1140.10">
    <property type="entry name" value="Cyclic phosphodiesterase"/>
    <property type="match status" value="1"/>
</dbReference>
<sequence length="483" mass="55110">MDVVLKFQLTGSYPSVIPEIAVRSESLSEEDGDELKCHLSTEAAKLLNQPMIRTLVTFAEEWLRSHGVHPGKSVKASTDVVLDNKKKQKKKRSKKTKSEDEEEDKKIPSMKTAEDVIKRILWDDKLDKDDFLVGYLDRFKGIVEKYFSAFSWEDIATVDYDVLAVPKHRIQYFKYREEKIWDKPSRLDNVFGSRGSGITIYDVIERYQPPSQQSEVSSVPDQPQESNGTAVGEQNNSEDYDSEDDDSDDGIIVTIGASVNTGYTGTQNQLEFGPDADEEKHSYWEDKLRPNYFLAVRITDGDILQAVEQVQDYLLDNEPVLGPCCIPPKALHITLCTLGLDTAEQINHAAEVLKNIQLEIASSLPKEPLRLDGVSNFFNRVVYAKVHYQQDFIKFVDHLKLLLRESGVEIRDNYEFVPHMTIMKVSRPVARIRGSKNIDPWLYSNFSDFLFGQQVVDGVYLCSMGDERRPDGFYVCPAEIHFR</sequence>
<dbReference type="PROSITE" id="PS50908">
    <property type="entry name" value="RWD"/>
    <property type="match status" value="1"/>
</dbReference>
<dbReference type="Proteomes" id="UP000245119">
    <property type="component" value="Linkage Group LG9"/>
</dbReference>
<dbReference type="PANTHER" id="PTHR46729">
    <property type="entry name" value="LEUKOCYTE RECEPTOR CLUSTER MEMBER 9"/>
    <property type="match status" value="1"/>
</dbReference>
<dbReference type="SUPFAM" id="SSF55144">
    <property type="entry name" value="LigT-like"/>
    <property type="match status" value="1"/>
</dbReference>
<dbReference type="InterPro" id="IPR019510">
    <property type="entry name" value="AKAP7-like_phosphoesterase"/>
</dbReference>
<evidence type="ECO:0000256" key="1">
    <source>
        <dbReference type="SAM" id="MobiDB-lite"/>
    </source>
</evidence>
<dbReference type="Pfam" id="PF10469">
    <property type="entry name" value="AKAP7_NLS"/>
    <property type="match status" value="1"/>
</dbReference>
<dbReference type="EMBL" id="PZQS01000009">
    <property type="protein sequence ID" value="PVD24649.1"/>
    <property type="molecule type" value="Genomic_DNA"/>
</dbReference>
<dbReference type="Pfam" id="PF04457">
    <property type="entry name" value="MJ1316"/>
    <property type="match status" value="1"/>
</dbReference>
<protein>
    <recommendedName>
        <fullName evidence="2">RWD domain-containing protein</fullName>
    </recommendedName>
</protein>
<feature type="compositionally biased region" description="Polar residues" evidence="1">
    <location>
        <begin position="225"/>
        <end position="235"/>
    </location>
</feature>
<comment type="caution">
    <text evidence="3">The sequence shown here is derived from an EMBL/GenBank/DDBJ whole genome shotgun (WGS) entry which is preliminary data.</text>
</comment>
<feature type="compositionally biased region" description="Basic residues" evidence="1">
    <location>
        <begin position="86"/>
        <end position="95"/>
    </location>
</feature>
<dbReference type="InterPro" id="IPR042653">
    <property type="entry name" value="Leng9"/>
</dbReference>
<evidence type="ECO:0000259" key="2">
    <source>
        <dbReference type="PROSITE" id="PS50908"/>
    </source>
</evidence>
<dbReference type="InterPro" id="IPR009097">
    <property type="entry name" value="Cyclic_Pdiesterase"/>
</dbReference>
<dbReference type="Gene3D" id="3.10.110.10">
    <property type="entry name" value="Ubiquitin Conjugating Enzyme"/>
    <property type="match status" value="1"/>
</dbReference>
<proteinExistence type="predicted"/>
<evidence type="ECO:0000313" key="3">
    <source>
        <dbReference type="EMBL" id="PVD24649.1"/>
    </source>
</evidence>